<reference evidence="1 2" key="1">
    <citation type="submission" date="2019-07" db="EMBL/GenBank/DDBJ databases">
        <title>Sphingomonas alkalisoli sp. nov., isolated from rhizosphere soil of Suaedae salsa.</title>
        <authorList>
            <person name="Zhang H."/>
            <person name="Xu L."/>
            <person name="Zhang J.-X."/>
            <person name="Sun J.-Q."/>
        </authorList>
    </citation>
    <scope>NUCLEOTIDE SEQUENCE [LARGE SCALE GENOMIC DNA]</scope>
    <source>
        <strain evidence="1 2">XS-10</strain>
    </source>
</reference>
<dbReference type="EMBL" id="CP042239">
    <property type="protein sequence ID" value="QDX25694.1"/>
    <property type="molecule type" value="Genomic_DNA"/>
</dbReference>
<proteinExistence type="predicted"/>
<dbReference type="AlphaFoldDB" id="A0A518RE51"/>
<protein>
    <submittedName>
        <fullName evidence="1">Uncharacterized protein</fullName>
    </submittedName>
</protein>
<evidence type="ECO:0000313" key="2">
    <source>
        <dbReference type="Proteomes" id="UP000318055"/>
    </source>
</evidence>
<dbReference type="KEGG" id="ssua:FPZ54_06445"/>
<organism evidence="1 2">
    <name type="scientific">Sphingomonas suaedae</name>
    <dbReference type="NCBI Taxonomy" id="2599297"/>
    <lineage>
        <taxon>Bacteria</taxon>
        <taxon>Pseudomonadati</taxon>
        <taxon>Pseudomonadota</taxon>
        <taxon>Alphaproteobacteria</taxon>
        <taxon>Sphingomonadales</taxon>
        <taxon>Sphingomonadaceae</taxon>
        <taxon>Sphingomonas</taxon>
    </lineage>
</organism>
<evidence type="ECO:0000313" key="1">
    <source>
        <dbReference type="EMBL" id="QDX25694.1"/>
    </source>
</evidence>
<dbReference type="OrthoDB" id="7411138at2"/>
<keyword evidence="2" id="KW-1185">Reference proteome</keyword>
<dbReference type="RefSeq" id="WP_145845850.1">
    <property type="nucleotide sequence ID" value="NZ_CP042239.1"/>
</dbReference>
<sequence length="66" mass="7514">MATQTLTYRQHAAKCRADADSATLENVRDRNLRAEAAWLAMADRQERTETARAQREAAVIPRQETQ</sequence>
<gene>
    <name evidence="1" type="ORF">FPZ54_06445</name>
</gene>
<name>A0A518RE51_9SPHN</name>
<dbReference type="Proteomes" id="UP000318055">
    <property type="component" value="Chromosome"/>
</dbReference>
<accession>A0A518RE51</accession>